<dbReference type="Gene3D" id="1.10.510.10">
    <property type="entry name" value="Transferase(Phosphotransferase) domain 1"/>
    <property type="match status" value="1"/>
</dbReference>
<evidence type="ECO:0000313" key="8">
    <source>
        <dbReference type="WBParaSite" id="MBELARI_LOCUS18205"/>
    </source>
</evidence>
<evidence type="ECO:0000256" key="3">
    <source>
        <dbReference type="ARBA" id="ARBA00022679"/>
    </source>
</evidence>
<evidence type="ECO:0000256" key="6">
    <source>
        <dbReference type="ARBA" id="ARBA00022840"/>
    </source>
</evidence>
<dbReference type="PANTHER" id="PTHR24056">
    <property type="entry name" value="CELL DIVISION PROTEIN KINASE"/>
    <property type="match status" value="1"/>
</dbReference>
<dbReference type="GO" id="GO:0005737">
    <property type="term" value="C:cytoplasm"/>
    <property type="evidence" value="ECO:0007669"/>
    <property type="project" value="TreeGrafter"/>
</dbReference>
<dbReference type="WBParaSite" id="MBELARI_LOCUS18205">
    <property type="protein sequence ID" value="MBELARI_LOCUS18205"/>
    <property type="gene ID" value="MBELARI_LOCUS18205"/>
</dbReference>
<evidence type="ECO:0000256" key="5">
    <source>
        <dbReference type="ARBA" id="ARBA00022777"/>
    </source>
</evidence>
<keyword evidence="4" id="KW-0547">Nucleotide-binding</keyword>
<dbReference type="GO" id="GO:0005634">
    <property type="term" value="C:nucleus"/>
    <property type="evidence" value="ECO:0007669"/>
    <property type="project" value="TreeGrafter"/>
</dbReference>
<dbReference type="AlphaFoldDB" id="A0AAF3EVV2"/>
<sequence length="130" mass="15505">MVRGRSLFMGDSEIDQLFYIFRVLGTPDSTSWVEVERLPDYQFSFPKWMYNEEEFRKKMHPLDEEGFDLIKEMLRYQPESRYTAKSALAHRYLQHIPSDLEPVYNLITVSNAQSNGDRDLEQEALEMMNR</sequence>
<name>A0AAF3EVV2_9BILA</name>
<dbReference type="GO" id="GO:0030332">
    <property type="term" value="F:cyclin binding"/>
    <property type="evidence" value="ECO:0007669"/>
    <property type="project" value="TreeGrafter"/>
</dbReference>
<dbReference type="GO" id="GO:0004693">
    <property type="term" value="F:cyclin-dependent protein serine/threonine kinase activity"/>
    <property type="evidence" value="ECO:0007669"/>
    <property type="project" value="UniProtKB-EC"/>
</dbReference>
<dbReference type="PANTHER" id="PTHR24056:SF254">
    <property type="entry name" value="CYCLIN-DEPENDENT KINASE 2"/>
    <property type="match status" value="1"/>
</dbReference>
<keyword evidence="3" id="KW-0808">Transferase</keyword>
<dbReference type="GO" id="GO:0005524">
    <property type="term" value="F:ATP binding"/>
    <property type="evidence" value="ECO:0007669"/>
    <property type="project" value="UniProtKB-KW"/>
</dbReference>
<dbReference type="Proteomes" id="UP000887575">
    <property type="component" value="Unassembled WGS sequence"/>
</dbReference>
<dbReference type="InterPro" id="IPR011009">
    <property type="entry name" value="Kinase-like_dom_sf"/>
</dbReference>
<dbReference type="GO" id="GO:0010468">
    <property type="term" value="P:regulation of gene expression"/>
    <property type="evidence" value="ECO:0007669"/>
    <property type="project" value="TreeGrafter"/>
</dbReference>
<evidence type="ECO:0000256" key="2">
    <source>
        <dbReference type="ARBA" id="ARBA00022527"/>
    </source>
</evidence>
<keyword evidence="7" id="KW-1185">Reference proteome</keyword>
<dbReference type="GO" id="GO:0007165">
    <property type="term" value="P:signal transduction"/>
    <property type="evidence" value="ECO:0007669"/>
    <property type="project" value="TreeGrafter"/>
</dbReference>
<dbReference type="EC" id="2.7.11.22" evidence="1"/>
<accession>A0AAF3EVV2</accession>
<keyword evidence="6" id="KW-0067">ATP-binding</keyword>
<protein>
    <recommendedName>
        <fullName evidence="1">cyclin-dependent kinase</fullName>
        <ecNumber evidence="1">2.7.11.22</ecNumber>
    </recommendedName>
</protein>
<dbReference type="GO" id="GO:0000307">
    <property type="term" value="C:cyclin-dependent protein kinase holoenzyme complex"/>
    <property type="evidence" value="ECO:0007669"/>
    <property type="project" value="TreeGrafter"/>
</dbReference>
<keyword evidence="5" id="KW-0418">Kinase</keyword>
<dbReference type="SUPFAM" id="SSF56112">
    <property type="entry name" value="Protein kinase-like (PK-like)"/>
    <property type="match status" value="1"/>
</dbReference>
<organism evidence="7 8">
    <name type="scientific">Mesorhabditis belari</name>
    <dbReference type="NCBI Taxonomy" id="2138241"/>
    <lineage>
        <taxon>Eukaryota</taxon>
        <taxon>Metazoa</taxon>
        <taxon>Ecdysozoa</taxon>
        <taxon>Nematoda</taxon>
        <taxon>Chromadorea</taxon>
        <taxon>Rhabditida</taxon>
        <taxon>Rhabditina</taxon>
        <taxon>Rhabditomorpha</taxon>
        <taxon>Rhabditoidea</taxon>
        <taxon>Rhabditidae</taxon>
        <taxon>Mesorhabditinae</taxon>
        <taxon>Mesorhabditis</taxon>
    </lineage>
</organism>
<dbReference type="GO" id="GO:0000082">
    <property type="term" value="P:G1/S transition of mitotic cell cycle"/>
    <property type="evidence" value="ECO:0007669"/>
    <property type="project" value="TreeGrafter"/>
</dbReference>
<keyword evidence="2" id="KW-0723">Serine/threonine-protein kinase</keyword>
<dbReference type="GO" id="GO:0010389">
    <property type="term" value="P:regulation of G2/M transition of mitotic cell cycle"/>
    <property type="evidence" value="ECO:0007669"/>
    <property type="project" value="TreeGrafter"/>
</dbReference>
<evidence type="ECO:0000256" key="1">
    <source>
        <dbReference type="ARBA" id="ARBA00012425"/>
    </source>
</evidence>
<dbReference type="InterPro" id="IPR050108">
    <property type="entry name" value="CDK"/>
</dbReference>
<evidence type="ECO:0000313" key="7">
    <source>
        <dbReference type="Proteomes" id="UP000887575"/>
    </source>
</evidence>
<proteinExistence type="predicted"/>
<reference evidence="8" key="1">
    <citation type="submission" date="2024-02" db="UniProtKB">
        <authorList>
            <consortium name="WormBaseParasite"/>
        </authorList>
    </citation>
    <scope>IDENTIFICATION</scope>
</reference>
<evidence type="ECO:0000256" key="4">
    <source>
        <dbReference type="ARBA" id="ARBA00022741"/>
    </source>
</evidence>